<evidence type="ECO:0000313" key="4">
    <source>
        <dbReference type="Proteomes" id="UP000516444"/>
    </source>
</evidence>
<dbReference type="Proteomes" id="UP000516444">
    <property type="component" value="Chromosome"/>
</dbReference>
<sequence length="686" mass="74356">MSTGMSGGRLEVCVVGAGPRGLCVLERLCANERAAPSCASVTVHVVDPAAPGAGAVWRTDQSHHLLTNTVASQITVFTDAGTRIEGPVEPGPSLYEWAEDLARRGVPGETTASDDEILAEARALGPDSYPSRALYGRYLRDCFRRVVARAPEHVTVRVHRSRAVAMADTSGTPGGPQGIRLADGTRIHGLDAVVLALGHLPAQLTARQERTASLARIHHLTYVTPANPADVDTEFAAPGETVLLRGLGLNFFDYMALFTVGRGGVFDRAGDDPDSQESREDQESREGQEGPRRLVYRPSGREPKLYASSRRGVPYHARGQNEKGAFGRHTPRLLTPPVIARLRARAAAEDGERVRFETDMWPLIAAEVEGVYYGTLLSSRGADPEPFVSRYLSASPPRRAALLNEHGVGPDVRWDWDRLARPWLGRDFADRAEFRTWLLAYLRRDAREARAGNVSSPLKAALDVLRDLRNEVRSAVDHGGLEGGSHLTELEGWYTPLNAFLSIGPPVSRIEELAALIEAGVLELTGPGTQMWIDTEQPAFFVAHSALVPGPPVLSRHLIEARLPLPDVRRTADPLLRHLLLTEQCRPYRIDGDCGVSHETGGLAVTERPCRVVDGQGRPHPRRFAYGVPTESVRWVTAAGVRPGVDSVTLGDGDAIARAVLSLAPAGQAAERRPVAEDARLTGVIV</sequence>
<feature type="domain" description="FAD-dependent urate hydroxylase HpyO/Asp monooxygenase CreE-like FAD/NAD(P)-binding" evidence="2">
    <location>
        <begin position="14"/>
        <end position="199"/>
    </location>
</feature>
<dbReference type="InterPro" id="IPR038732">
    <property type="entry name" value="HpyO/CreE_NAD-binding"/>
</dbReference>
<evidence type="ECO:0000256" key="1">
    <source>
        <dbReference type="SAM" id="MobiDB-lite"/>
    </source>
</evidence>
<organism evidence="3 4">
    <name type="scientific">Streptomyces aurantiacus</name>
    <dbReference type="NCBI Taxonomy" id="47760"/>
    <lineage>
        <taxon>Bacteria</taxon>
        <taxon>Bacillati</taxon>
        <taxon>Actinomycetota</taxon>
        <taxon>Actinomycetes</taxon>
        <taxon>Kitasatosporales</taxon>
        <taxon>Streptomycetaceae</taxon>
        <taxon>Streptomyces</taxon>
        <taxon>Streptomyces aurantiacus group</taxon>
    </lineage>
</organism>
<dbReference type="EMBL" id="AP023440">
    <property type="protein sequence ID" value="BCL27573.1"/>
    <property type="molecule type" value="Genomic_DNA"/>
</dbReference>
<dbReference type="Pfam" id="PF13454">
    <property type="entry name" value="NAD_binding_9"/>
    <property type="match status" value="1"/>
</dbReference>
<name>A0A7G1NW08_9ACTN</name>
<gene>
    <name evidence="3" type="ORF">GCM10017557_24320</name>
</gene>
<dbReference type="SUPFAM" id="SSF51905">
    <property type="entry name" value="FAD/NAD(P)-binding domain"/>
    <property type="match status" value="1"/>
</dbReference>
<dbReference type="KEGG" id="sgm:GCM10017557_24320"/>
<protein>
    <recommendedName>
        <fullName evidence="2">FAD-dependent urate hydroxylase HpyO/Asp monooxygenase CreE-like FAD/NAD(P)-binding domain-containing protein</fullName>
    </recommendedName>
</protein>
<dbReference type="InterPro" id="IPR036188">
    <property type="entry name" value="FAD/NAD-bd_sf"/>
</dbReference>
<dbReference type="PANTHER" id="PTHR40254">
    <property type="entry name" value="BLR0577 PROTEIN"/>
    <property type="match status" value="1"/>
</dbReference>
<feature type="compositionally biased region" description="Basic and acidic residues" evidence="1">
    <location>
        <begin position="268"/>
        <end position="292"/>
    </location>
</feature>
<reference evidence="3 4" key="1">
    <citation type="journal article" date="2014" name="Int. J. Syst. Evol. Microbiol.">
        <title>Complete genome sequence of Corynebacterium casei LMG S-19264T (=DSM 44701T), isolated from a smear-ripened cheese.</title>
        <authorList>
            <consortium name="US DOE Joint Genome Institute (JGI-PGF)"/>
            <person name="Walter F."/>
            <person name="Albersmeier A."/>
            <person name="Kalinowski J."/>
            <person name="Ruckert C."/>
        </authorList>
    </citation>
    <scope>NUCLEOTIDE SEQUENCE [LARGE SCALE GENOMIC DNA]</scope>
    <source>
        <strain evidence="3 4">JCM 4677</strain>
    </source>
</reference>
<keyword evidence="4" id="KW-1185">Reference proteome</keyword>
<accession>A0A7G1NW08</accession>
<dbReference type="AlphaFoldDB" id="A0A7G1NW08"/>
<dbReference type="InterPro" id="IPR052189">
    <property type="entry name" value="L-asp_N-monooxygenase_NS-form"/>
</dbReference>
<evidence type="ECO:0000313" key="3">
    <source>
        <dbReference type="EMBL" id="BCL27573.1"/>
    </source>
</evidence>
<feature type="region of interest" description="Disordered" evidence="1">
    <location>
        <begin position="267"/>
        <end position="330"/>
    </location>
</feature>
<evidence type="ECO:0000259" key="2">
    <source>
        <dbReference type="Pfam" id="PF13454"/>
    </source>
</evidence>
<dbReference type="PANTHER" id="PTHR40254:SF1">
    <property type="entry name" value="BLR0577 PROTEIN"/>
    <property type="match status" value="1"/>
</dbReference>
<proteinExistence type="predicted"/>